<evidence type="ECO:0000256" key="2">
    <source>
        <dbReference type="ARBA" id="ARBA00004991"/>
    </source>
</evidence>
<evidence type="ECO:0000313" key="6">
    <source>
        <dbReference type="Proteomes" id="UP001295444"/>
    </source>
</evidence>
<gene>
    <name evidence="5" type="ORF">PECUL_23A026074</name>
</gene>
<evidence type="ECO:0000313" key="5">
    <source>
        <dbReference type="EMBL" id="CAH2284772.1"/>
    </source>
</evidence>
<keyword evidence="4" id="KW-0443">Lipid metabolism</keyword>
<comment type="pathway">
    <text evidence="2">Sphingolipid metabolism.</text>
</comment>
<evidence type="ECO:0000256" key="4">
    <source>
        <dbReference type="ARBA" id="ARBA00022919"/>
    </source>
</evidence>
<accession>A0AAD1RZU9</accession>
<comment type="pathway">
    <text evidence="1">Lipid metabolism; sphingolipid metabolism.</text>
</comment>
<dbReference type="GO" id="GO:0005737">
    <property type="term" value="C:cytoplasm"/>
    <property type="evidence" value="ECO:0007669"/>
    <property type="project" value="TreeGrafter"/>
</dbReference>
<evidence type="ECO:0000256" key="1">
    <source>
        <dbReference type="ARBA" id="ARBA00004760"/>
    </source>
</evidence>
<keyword evidence="6" id="KW-1185">Reference proteome</keyword>
<evidence type="ECO:0000256" key="3">
    <source>
        <dbReference type="ARBA" id="ARBA00012369"/>
    </source>
</evidence>
<dbReference type="EC" id="3.1.4.12" evidence="3"/>
<dbReference type="GO" id="GO:0004767">
    <property type="term" value="F:sphingomyelin phosphodiesterase activity"/>
    <property type="evidence" value="ECO:0007669"/>
    <property type="project" value="UniProtKB-EC"/>
</dbReference>
<dbReference type="GO" id="GO:0006684">
    <property type="term" value="P:sphingomyelin metabolic process"/>
    <property type="evidence" value="ECO:0007669"/>
    <property type="project" value="TreeGrafter"/>
</dbReference>
<dbReference type="InterPro" id="IPR036691">
    <property type="entry name" value="Endo/exonu/phosph_ase_sf"/>
</dbReference>
<keyword evidence="4" id="KW-0746">Sphingolipid metabolism</keyword>
<dbReference type="EMBL" id="OW240915">
    <property type="protein sequence ID" value="CAH2284772.1"/>
    <property type="molecule type" value="Genomic_DNA"/>
</dbReference>
<dbReference type="GO" id="GO:0016020">
    <property type="term" value="C:membrane"/>
    <property type="evidence" value="ECO:0007669"/>
    <property type="project" value="GOC"/>
</dbReference>
<dbReference type="AlphaFoldDB" id="A0AAD1RZU9"/>
<dbReference type="InterPro" id="IPR038772">
    <property type="entry name" value="Sph/SMPD2-like"/>
</dbReference>
<name>A0AAD1RZU9_PELCU</name>
<reference evidence="5" key="1">
    <citation type="submission" date="2022-03" db="EMBL/GenBank/DDBJ databases">
        <authorList>
            <person name="Alioto T."/>
            <person name="Alioto T."/>
            <person name="Gomez Garrido J."/>
        </authorList>
    </citation>
    <scope>NUCLEOTIDE SEQUENCE</scope>
</reference>
<proteinExistence type="predicted"/>
<sequence>MSTAPTDSLALYIVQVQVGITEEKQRIVGYFNCTHLHAPEQDASIRCEQMSFVLRWVSEFQTENRETGDIICFDILCGDLNFDNCSLDDTNTCTPWSESTSAVGLTLKANTSSGPRYTNEQWCLYLTK</sequence>
<dbReference type="SUPFAM" id="SSF56219">
    <property type="entry name" value="DNase I-like"/>
    <property type="match status" value="1"/>
</dbReference>
<dbReference type="PANTHER" id="PTHR16320:SF9">
    <property type="entry name" value="SPHINGOMYELIN PHOSPHODIESTERASE 5"/>
    <property type="match status" value="1"/>
</dbReference>
<dbReference type="Gene3D" id="3.60.10.10">
    <property type="entry name" value="Endonuclease/exonuclease/phosphatase"/>
    <property type="match status" value="1"/>
</dbReference>
<protein>
    <recommendedName>
        <fullName evidence="3">sphingomyelin phosphodiesterase</fullName>
        <ecNumber evidence="3">3.1.4.12</ecNumber>
    </recommendedName>
</protein>
<dbReference type="PANTHER" id="PTHR16320">
    <property type="entry name" value="SPHINGOMYELINASE FAMILY MEMBER"/>
    <property type="match status" value="1"/>
</dbReference>
<organism evidence="5 6">
    <name type="scientific">Pelobates cultripes</name>
    <name type="common">Western spadefoot toad</name>
    <dbReference type="NCBI Taxonomy" id="61616"/>
    <lineage>
        <taxon>Eukaryota</taxon>
        <taxon>Metazoa</taxon>
        <taxon>Chordata</taxon>
        <taxon>Craniata</taxon>
        <taxon>Vertebrata</taxon>
        <taxon>Euteleostomi</taxon>
        <taxon>Amphibia</taxon>
        <taxon>Batrachia</taxon>
        <taxon>Anura</taxon>
        <taxon>Pelobatoidea</taxon>
        <taxon>Pelobatidae</taxon>
        <taxon>Pelobates</taxon>
    </lineage>
</organism>
<dbReference type="Proteomes" id="UP001295444">
    <property type="component" value="Chromosome 04"/>
</dbReference>